<keyword evidence="2" id="KW-1185">Reference proteome</keyword>
<accession>A0A1M5C538</accession>
<sequence>MQEEKLTQSIWKGACCVDRADDCNQLKLLIKTLVPVETSVFQIQGWSGHPSVMADDIECIPGITLGDVLAEELDACVPYGSLVIIRNENAFSDISHAVGTIVGEMLLHVVCRGVFPLAEEDSVLHTLGMAYCKAVQADAITQLGLDPAAFRAGLTAVLAKYWGHPADADDFFLDTPVANLCEQGREHSVVNKMAQSLAALMKFDSKLMLNQCTLRLKLLVNDGLDYVSQSTVRGNVGIS</sequence>
<dbReference type="STRING" id="366533.SAMN05444339_10710"/>
<name>A0A1M5C538_LOKAT</name>
<evidence type="ECO:0000313" key="2">
    <source>
        <dbReference type="Proteomes" id="UP000183987"/>
    </source>
</evidence>
<reference evidence="2" key="1">
    <citation type="submission" date="2016-11" db="EMBL/GenBank/DDBJ databases">
        <authorList>
            <person name="Varghese N."/>
            <person name="Submissions S."/>
        </authorList>
    </citation>
    <scope>NUCLEOTIDE SEQUENCE [LARGE SCALE GENOMIC DNA]</scope>
    <source>
        <strain evidence="2">DSM 29326</strain>
    </source>
</reference>
<dbReference type="OrthoDB" id="7842549at2"/>
<dbReference type="AlphaFoldDB" id="A0A1M5C538"/>
<dbReference type="Proteomes" id="UP000183987">
    <property type="component" value="Unassembled WGS sequence"/>
</dbReference>
<dbReference type="RefSeq" id="WP_143155435.1">
    <property type="nucleotide sequence ID" value="NZ_FQUE01000007.1"/>
</dbReference>
<evidence type="ECO:0000313" key="1">
    <source>
        <dbReference type="EMBL" id="SHF49717.1"/>
    </source>
</evidence>
<protein>
    <submittedName>
        <fullName evidence="1">Uncharacterized protein</fullName>
    </submittedName>
</protein>
<proteinExistence type="predicted"/>
<gene>
    <name evidence="1" type="ORF">SAMN05444339_10710</name>
</gene>
<dbReference type="EMBL" id="FQUE01000007">
    <property type="protein sequence ID" value="SHF49717.1"/>
    <property type="molecule type" value="Genomic_DNA"/>
</dbReference>
<organism evidence="1 2">
    <name type="scientific">Loktanella atrilutea</name>
    <dbReference type="NCBI Taxonomy" id="366533"/>
    <lineage>
        <taxon>Bacteria</taxon>
        <taxon>Pseudomonadati</taxon>
        <taxon>Pseudomonadota</taxon>
        <taxon>Alphaproteobacteria</taxon>
        <taxon>Rhodobacterales</taxon>
        <taxon>Roseobacteraceae</taxon>
        <taxon>Loktanella</taxon>
    </lineage>
</organism>